<dbReference type="EMBL" id="QUTA01006320">
    <property type="protein sequence ID" value="RHY11640.1"/>
    <property type="molecule type" value="Genomic_DNA"/>
</dbReference>
<organism evidence="11 16">
    <name type="scientific">Aphanomyces astaci</name>
    <name type="common">Crayfish plague agent</name>
    <dbReference type="NCBI Taxonomy" id="112090"/>
    <lineage>
        <taxon>Eukaryota</taxon>
        <taxon>Sar</taxon>
        <taxon>Stramenopiles</taxon>
        <taxon>Oomycota</taxon>
        <taxon>Saprolegniomycetes</taxon>
        <taxon>Saprolegniales</taxon>
        <taxon>Verrucalvaceae</taxon>
        <taxon>Aphanomyces</taxon>
    </lineage>
</organism>
<dbReference type="EMBL" id="QUTB01001236">
    <property type="protein sequence ID" value="RHY76282.1"/>
    <property type="molecule type" value="Genomic_DNA"/>
</dbReference>
<evidence type="ECO:0000313" key="5">
    <source>
        <dbReference type="EMBL" id="RHY05665.1"/>
    </source>
</evidence>
<dbReference type="CDD" id="cd02883">
    <property type="entry name" value="NUDIX_Hydrolase"/>
    <property type="match status" value="1"/>
</dbReference>
<gene>
    <name evidence="6" type="ORF">DYB25_002201</name>
    <name evidence="12" type="ORF">DYB26_014041</name>
    <name evidence="7" type="ORF">DYB30_002694</name>
    <name evidence="11" type="ORF">DYB31_001048</name>
    <name evidence="9" type="ORF">DYB34_000803</name>
    <name evidence="10" type="ORF">DYB35_003246</name>
    <name evidence="5" type="ORF">DYB36_000263</name>
    <name evidence="13" type="ORF">DYB37_001257</name>
    <name evidence="8" type="ORF">DYB38_001206</name>
</gene>
<dbReference type="GO" id="GO:0006167">
    <property type="term" value="P:AMP biosynthetic process"/>
    <property type="evidence" value="ECO:0007669"/>
    <property type="project" value="TreeGrafter"/>
</dbReference>
<dbReference type="SMART" id="SM00355">
    <property type="entry name" value="ZnF_C2H2"/>
    <property type="match status" value="2"/>
</dbReference>
<dbReference type="EMBL" id="QUTF01014761">
    <property type="protein sequence ID" value="RHZ11698.1"/>
    <property type="molecule type" value="Genomic_DNA"/>
</dbReference>
<dbReference type="GO" id="GO:0006754">
    <property type="term" value="P:ATP biosynthetic process"/>
    <property type="evidence" value="ECO:0007669"/>
    <property type="project" value="TreeGrafter"/>
</dbReference>
<dbReference type="Gene3D" id="3.30.160.60">
    <property type="entry name" value="Classic Zinc Finger"/>
    <property type="match status" value="1"/>
</dbReference>
<dbReference type="InterPro" id="IPR008598">
    <property type="entry name" value="Di19_Zn-bd"/>
</dbReference>
<dbReference type="SUPFAM" id="SSF55811">
    <property type="entry name" value="Nudix"/>
    <property type="match status" value="1"/>
</dbReference>
<dbReference type="Proteomes" id="UP000286510">
    <property type="component" value="Unassembled WGS sequence"/>
</dbReference>
<reference evidence="14 15" key="1">
    <citation type="submission" date="2018-08" db="EMBL/GenBank/DDBJ databases">
        <title>Aphanomyces genome sequencing and annotation.</title>
        <authorList>
            <person name="Minardi D."/>
            <person name="Oidtmann B."/>
            <person name="Van Der Giezen M."/>
            <person name="Studholme D.J."/>
        </authorList>
    </citation>
    <scope>NUCLEOTIDE SEQUENCE [LARGE SCALE GENOMIC DNA]</scope>
    <source>
        <strain evidence="11 16">197901</strain>
        <strain evidence="7 18">D2</strain>
        <strain evidence="13 20">Da</strain>
        <strain evidence="12 22">FDL457</strain>
        <strain evidence="5 14">Kv</strain>
        <strain evidence="8 15">SA</strain>
        <strain evidence="9 19">Si</strain>
        <strain evidence="10 21">Sv</strain>
        <strain evidence="6 17">Yx</strain>
    </source>
</reference>
<dbReference type="InterPro" id="IPR020084">
    <property type="entry name" value="NUDIX_hydrolase_CS"/>
</dbReference>
<evidence type="ECO:0000313" key="21">
    <source>
        <dbReference type="Proteomes" id="UP000285712"/>
    </source>
</evidence>
<evidence type="ECO:0000313" key="16">
    <source>
        <dbReference type="Proteomes" id="UP000266196"/>
    </source>
</evidence>
<accession>A0A397F1T6</accession>
<evidence type="ECO:0000256" key="1">
    <source>
        <dbReference type="ARBA" id="ARBA00022801"/>
    </source>
</evidence>
<evidence type="ECO:0000313" key="19">
    <source>
        <dbReference type="Proteomes" id="UP000283543"/>
    </source>
</evidence>
<dbReference type="GO" id="GO:0004081">
    <property type="term" value="F:bis(5'-nucleosyl)-tetraphosphatase (asymmetrical) activity"/>
    <property type="evidence" value="ECO:0007669"/>
    <property type="project" value="TreeGrafter"/>
</dbReference>
<evidence type="ECO:0000256" key="2">
    <source>
        <dbReference type="PROSITE-ProRule" id="PRU00042"/>
    </source>
</evidence>
<evidence type="ECO:0000313" key="7">
    <source>
        <dbReference type="EMBL" id="RHY60964.1"/>
    </source>
</evidence>
<evidence type="ECO:0000313" key="12">
    <source>
        <dbReference type="EMBL" id="RHZ11698.1"/>
    </source>
</evidence>
<dbReference type="PROSITE" id="PS51462">
    <property type="entry name" value="NUDIX"/>
    <property type="match status" value="1"/>
</dbReference>
<evidence type="ECO:0000313" key="11">
    <source>
        <dbReference type="EMBL" id="RHZ10556.1"/>
    </source>
</evidence>
<dbReference type="PANTHER" id="PTHR21340:SF0">
    <property type="entry name" value="BIS(5'-NUCLEOSYL)-TETRAPHOSPHATASE [ASYMMETRICAL]"/>
    <property type="match status" value="1"/>
</dbReference>
<comment type="caution">
    <text evidence="11">The sequence shown here is derived from an EMBL/GenBank/DDBJ whole genome shotgun (WGS) entry which is preliminary data.</text>
</comment>
<evidence type="ECO:0000313" key="22">
    <source>
        <dbReference type="Proteomes" id="UP000286510"/>
    </source>
</evidence>
<evidence type="ECO:0000313" key="6">
    <source>
        <dbReference type="EMBL" id="RHY11640.1"/>
    </source>
</evidence>
<dbReference type="EMBL" id="QUTD01005566">
    <property type="protein sequence ID" value="RHY60964.1"/>
    <property type="molecule type" value="Genomic_DNA"/>
</dbReference>
<keyword evidence="2" id="KW-0863">Zinc-finger</keyword>
<evidence type="ECO:0000313" key="20">
    <source>
        <dbReference type="Proteomes" id="UP000285430"/>
    </source>
</evidence>
<evidence type="ECO:0008006" key="23">
    <source>
        <dbReference type="Google" id="ProtNLM"/>
    </source>
</evidence>
<dbReference type="InterPro" id="IPR015797">
    <property type="entry name" value="NUDIX_hydrolase-like_dom_sf"/>
</dbReference>
<dbReference type="GO" id="GO:0008270">
    <property type="term" value="F:zinc ion binding"/>
    <property type="evidence" value="ECO:0007669"/>
    <property type="project" value="UniProtKB-KW"/>
</dbReference>
<evidence type="ECO:0000313" key="9">
    <source>
        <dbReference type="EMBL" id="RHY76282.1"/>
    </source>
</evidence>
<evidence type="ECO:0000313" key="13">
    <source>
        <dbReference type="EMBL" id="RHZ12401.1"/>
    </source>
</evidence>
<keyword evidence="2" id="KW-0862">Zinc</keyword>
<evidence type="ECO:0000313" key="10">
    <source>
        <dbReference type="EMBL" id="RHY96795.1"/>
    </source>
</evidence>
<evidence type="ECO:0000259" key="4">
    <source>
        <dbReference type="PROSITE" id="PS51462"/>
    </source>
</evidence>
<dbReference type="Proteomes" id="UP000266196">
    <property type="component" value="Unassembled WGS sequence"/>
</dbReference>
<feature type="domain" description="Nudix hydrolase" evidence="4">
    <location>
        <begin position="257"/>
        <end position="392"/>
    </location>
</feature>
<dbReference type="Proteomes" id="UP000266643">
    <property type="component" value="Unassembled WGS sequence"/>
</dbReference>
<dbReference type="EMBL" id="QUTH01004738">
    <property type="protein sequence ID" value="RHZ12401.1"/>
    <property type="molecule type" value="Genomic_DNA"/>
</dbReference>
<protein>
    <recommendedName>
        <fullName evidence="23">Nudix hydrolase domain-containing protein</fullName>
    </recommendedName>
</protein>
<dbReference type="EMBL" id="QUSZ01006461">
    <property type="protein sequence ID" value="RHY05665.1"/>
    <property type="molecule type" value="Genomic_DNA"/>
</dbReference>
<dbReference type="Pfam" id="PF00293">
    <property type="entry name" value="NUDIX"/>
    <property type="match status" value="1"/>
</dbReference>
<dbReference type="Pfam" id="PF05605">
    <property type="entry name" value="zf-Di19"/>
    <property type="match status" value="1"/>
</dbReference>
<dbReference type="InterPro" id="IPR013087">
    <property type="entry name" value="Znf_C2H2_type"/>
</dbReference>
<dbReference type="AlphaFoldDB" id="A0A397F1T6"/>
<evidence type="ECO:0000313" key="18">
    <source>
        <dbReference type="Proteomes" id="UP000266643"/>
    </source>
</evidence>
<feature type="domain" description="C2H2-type" evidence="3">
    <location>
        <begin position="182"/>
        <end position="210"/>
    </location>
</feature>
<dbReference type="EMBL" id="QUTC01004832">
    <property type="protein sequence ID" value="RHY62121.1"/>
    <property type="molecule type" value="Genomic_DNA"/>
</dbReference>
<evidence type="ECO:0000313" key="17">
    <source>
        <dbReference type="Proteomes" id="UP000266239"/>
    </source>
</evidence>
<dbReference type="InterPro" id="IPR000086">
    <property type="entry name" value="NUDIX_hydrolase_dom"/>
</dbReference>
<dbReference type="EMBL" id="QUTG01002309">
    <property type="protein sequence ID" value="RHY96795.1"/>
    <property type="molecule type" value="Genomic_DNA"/>
</dbReference>
<dbReference type="Proteomes" id="UP000285712">
    <property type="component" value="Unassembled WGS sequence"/>
</dbReference>
<evidence type="ECO:0000259" key="3">
    <source>
        <dbReference type="PROSITE" id="PS50157"/>
    </source>
</evidence>
<dbReference type="Gene3D" id="3.90.79.10">
    <property type="entry name" value="Nucleoside Triphosphate Pyrophosphohydrolase"/>
    <property type="match status" value="1"/>
</dbReference>
<dbReference type="PROSITE" id="PS00893">
    <property type="entry name" value="NUDIX_BOX"/>
    <property type="match status" value="1"/>
</dbReference>
<dbReference type="Proteomes" id="UP000265427">
    <property type="component" value="Unassembled WGS sequence"/>
</dbReference>
<dbReference type="Proteomes" id="UP000265716">
    <property type="component" value="Unassembled WGS sequence"/>
</dbReference>
<proteinExistence type="predicted"/>
<dbReference type="InterPro" id="IPR020476">
    <property type="entry name" value="Nudix_hydrolase"/>
</dbReference>
<dbReference type="Proteomes" id="UP000266239">
    <property type="component" value="Unassembled WGS sequence"/>
</dbReference>
<dbReference type="PROSITE" id="PS50157">
    <property type="entry name" value="ZINC_FINGER_C2H2_2"/>
    <property type="match status" value="1"/>
</dbReference>
<dbReference type="InterPro" id="IPR051325">
    <property type="entry name" value="Nudix_hydrolase_domain"/>
</dbReference>
<name>A0A397F1T6_APHAT</name>
<keyword evidence="1" id="KW-0378">Hydrolase</keyword>
<dbReference type="PANTHER" id="PTHR21340">
    <property type="entry name" value="DIADENOSINE 5,5-P1,P4-TETRAPHOSPHATE PYROPHOSPHOHYDROLASE MUTT"/>
    <property type="match status" value="1"/>
</dbReference>
<dbReference type="EMBL" id="QUTE01011228">
    <property type="protein sequence ID" value="RHZ10556.1"/>
    <property type="molecule type" value="Genomic_DNA"/>
</dbReference>
<dbReference type="PRINTS" id="PR00502">
    <property type="entry name" value="NUDIXFAMILY"/>
</dbReference>
<dbReference type="Proteomes" id="UP000283543">
    <property type="component" value="Unassembled WGS sequence"/>
</dbReference>
<evidence type="ECO:0000313" key="14">
    <source>
        <dbReference type="Proteomes" id="UP000265427"/>
    </source>
</evidence>
<evidence type="ECO:0000313" key="8">
    <source>
        <dbReference type="EMBL" id="RHY62121.1"/>
    </source>
</evidence>
<sequence length="410" mass="45574">MKNSSVYHDDSNNLMSNHAATHSSLLVRCLTAPTGGYFQPSRELPPLDMIEESCVSACNRGGLRVQVCLAADAAAQLLQTITQPTLHKVHLVILRVVATFPMDALLKLLRALRQMSRQLFLCVFSPHITDHPMRRYRCFTDGASMVTNSVDALTSVLLKLSAEEDAELAMSSSSTTRRHQHYACPFCGKSGLTEDALWIHCPLHHINEKNRTDLPCPICLDKQGKSYRGSTPFQVHLHNAHGPPGRGDLPSEFRNPESTLYCFALVVCRHPVTKHFLLVQEFACSGYWLPGGRVDAGETPEAAAIRETKEEAGMDVRLTGLLKLEYHPKTDSSGREYVRMRFVFLAEPVDHAQKPKSVPDYESAGASWCHVDDVKQLPLRGPEPVEYFEFVATGGAVVPLTSIVMKNDRR</sequence>
<dbReference type="Proteomes" id="UP000285430">
    <property type="component" value="Unassembled WGS sequence"/>
</dbReference>
<evidence type="ECO:0000313" key="15">
    <source>
        <dbReference type="Proteomes" id="UP000265716"/>
    </source>
</evidence>
<keyword evidence="2" id="KW-0479">Metal-binding</keyword>